<reference evidence="1 2" key="1">
    <citation type="submission" date="2017-01" db="EMBL/GenBank/DDBJ databases">
        <title>Whole-Genome Shotgun Sequencing of Two beta-Proteobacterial Species in Search of the Bulgecin Biosynthetic Cluster.</title>
        <authorList>
            <person name="Horsman M.E."/>
            <person name="Marous D.R."/>
            <person name="Li R."/>
            <person name="Oliver R.A."/>
            <person name="Byun B."/>
            <person name="Emrich S.J."/>
            <person name="Boggess B."/>
            <person name="Townsend C.A."/>
            <person name="Mobashery S."/>
        </authorList>
    </citation>
    <scope>NUCLEOTIDE SEQUENCE [LARGE SCALE GENOMIC DNA]</scope>
    <source>
        <strain evidence="1 2">ATCC 31433</strain>
    </source>
</reference>
<accession>A0A2A4FLZ7</accession>
<dbReference type="AlphaFoldDB" id="A0A2A4FLZ7"/>
<protein>
    <submittedName>
        <fullName evidence="1">Uncharacterized protein</fullName>
    </submittedName>
</protein>
<organism evidence="1 2">
    <name type="scientific">Burkholderia ubonensis subsp. mesacidophila</name>
    <dbReference type="NCBI Taxonomy" id="265293"/>
    <lineage>
        <taxon>Bacteria</taxon>
        <taxon>Pseudomonadati</taxon>
        <taxon>Pseudomonadota</taxon>
        <taxon>Betaproteobacteria</taxon>
        <taxon>Burkholderiales</taxon>
        <taxon>Burkholderiaceae</taxon>
        <taxon>Burkholderia</taxon>
        <taxon>Burkholderia cepacia complex</taxon>
    </lineage>
</organism>
<evidence type="ECO:0000313" key="2">
    <source>
        <dbReference type="Proteomes" id="UP000217994"/>
    </source>
</evidence>
<dbReference type="Proteomes" id="UP000217994">
    <property type="component" value="Unassembled WGS sequence"/>
</dbReference>
<sequence length="98" mass="10892">MKVLIVENEASVVDYPKAGLNDEGWVVEVSTDGGRCRLESRRIRWSRELQASTISIATSKLSVSGQVRIPIFSNVGFVVKGALRSIRMVISVRSMQRI</sequence>
<gene>
    <name evidence="1" type="ORF">BZL54_00865</name>
</gene>
<name>A0A2A4FLZ7_9BURK</name>
<dbReference type="EMBL" id="MTZU01000004">
    <property type="protein sequence ID" value="PCE34145.1"/>
    <property type="molecule type" value="Genomic_DNA"/>
</dbReference>
<comment type="caution">
    <text evidence="1">The sequence shown here is derived from an EMBL/GenBank/DDBJ whole genome shotgun (WGS) entry which is preliminary data.</text>
</comment>
<proteinExistence type="predicted"/>
<evidence type="ECO:0000313" key="1">
    <source>
        <dbReference type="EMBL" id="PCE34145.1"/>
    </source>
</evidence>